<dbReference type="EMBL" id="DXAV01000012">
    <property type="protein sequence ID" value="HIZ90714.1"/>
    <property type="molecule type" value="Genomic_DNA"/>
</dbReference>
<proteinExistence type="inferred from homology"/>
<dbReference type="InterPro" id="IPR000757">
    <property type="entry name" value="Beta-glucanase-like"/>
</dbReference>
<comment type="similarity">
    <text evidence="1">Belongs to the glycosyl hydrolase 16 family.</text>
</comment>
<dbReference type="Pfam" id="PF00722">
    <property type="entry name" value="Glyco_hydro_16"/>
    <property type="match status" value="1"/>
</dbReference>
<dbReference type="PANTHER" id="PTHR10963">
    <property type="entry name" value="GLYCOSYL HYDROLASE-RELATED"/>
    <property type="match status" value="1"/>
</dbReference>
<dbReference type="Gene3D" id="2.60.120.200">
    <property type="match status" value="1"/>
</dbReference>
<comment type="caution">
    <text evidence="4">The sequence shown here is derived from an EMBL/GenBank/DDBJ whole genome shotgun (WGS) entry which is preliminary data.</text>
</comment>
<reference evidence="4" key="1">
    <citation type="journal article" date="2021" name="PeerJ">
        <title>Extensive microbial diversity within the chicken gut microbiome revealed by metagenomics and culture.</title>
        <authorList>
            <person name="Gilroy R."/>
            <person name="Ravi A."/>
            <person name="Getino M."/>
            <person name="Pursley I."/>
            <person name="Horton D.L."/>
            <person name="Alikhan N.F."/>
            <person name="Baker D."/>
            <person name="Gharbi K."/>
            <person name="Hall N."/>
            <person name="Watson M."/>
            <person name="Adriaenssens E.M."/>
            <person name="Foster-Nyarko E."/>
            <person name="Jarju S."/>
            <person name="Secka A."/>
            <person name="Antonio M."/>
            <person name="Oren A."/>
            <person name="Chaudhuri R.R."/>
            <person name="La Ragione R."/>
            <person name="Hildebrand F."/>
            <person name="Pallen M.J."/>
        </authorList>
    </citation>
    <scope>NUCLEOTIDE SEQUENCE</scope>
    <source>
        <strain evidence="4">CHK118-2852</strain>
    </source>
</reference>
<organism evidence="4 5">
    <name type="scientific">Candidatus Bacteroides merdavium</name>
    <dbReference type="NCBI Taxonomy" id="2838472"/>
    <lineage>
        <taxon>Bacteria</taxon>
        <taxon>Pseudomonadati</taxon>
        <taxon>Bacteroidota</taxon>
        <taxon>Bacteroidia</taxon>
        <taxon>Bacteroidales</taxon>
        <taxon>Bacteroidaceae</taxon>
        <taxon>Bacteroides</taxon>
    </lineage>
</organism>
<dbReference type="GO" id="GO:0005975">
    <property type="term" value="P:carbohydrate metabolic process"/>
    <property type="evidence" value="ECO:0007669"/>
    <property type="project" value="InterPro"/>
</dbReference>
<dbReference type="CDD" id="cd08023">
    <property type="entry name" value="GH16_laminarinase_like"/>
    <property type="match status" value="1"/>
</dbReference>
<evidence type="ECO:0000313" key="5">
    <source>
        <dbReference type="Proteomes" id="UP000824108"/>
    </source>
</evidence>
<dbReference type="GO" id="GO:0004553">
    <property type="term" value="F:hydrolase activity, hydrolyzing O-glycosyl compounds"/>
    <property type="evidence" value="ECO:0007669"/>
    <property type="project" value="InterPro"/>
</dbReference>
<evidence type="ECO:0000256" key="2">
    <source>
        <dbReference type="SAM" id="MobiDB-lite"/>
    </source>
</evidence>
<dbReference type="AlphaFoldDB" id="A0A9D2GWY1"/>
<dbReference type="InterPro" id="IPR050546">
    <property type="entry name" value="Glycosyl_Hydrlase_16"/>
</dbReference>
<sequence>MKTVILFLLFFFGVNLQSCSTNNEPVKPDNPEEEIKDDNEGQEEEPELPDEQPGEEDEPSKQWKLVFTEDFNTFDNSVWTKETHEPGWVNNELQEYIEECVSVGKDGDKTVLVLTAKREGDKFYSGRVNSKGKKSFQYGKVESSIKLPKTANGLWPAFWMMGDNDKEWPACGEIDIMEMGEKAGIANNTTEAYINSAIHYGPDVEGHEQIFQTKTMEKSLQDGNYHVYSLEWNENELIVKVDDILIKTFNIGPDSGRFEYFNDKFYFLFNLAVGGDFPGITDPAQITALKDGEKAQMFIDWVKIYN</sequence>
<protein>
    <submittedName>
        <fullName evidence="4">Glycoside hydrolase family 16 protein</fullName>
    </submittedName>
</protein>
<feature type="domain" description="GH16" evidence="3">
    <location>
        <begin position="43"/>
        <end position="306"/>
    </location>
</feature>
<accession>A0A9D2GWY1</accession>
<feature type="region of interest" description="Disordered" evidence="2">
    <location>
        <begin position="21"/>
        <end position="60"/>
    </location>
</feature>
<evidence type="ECO:0000259" key="3">
    <source>
        <dbReference type="PROSITE" id="PS51762"/>
    </source>
</evidence>
<gene>
    <name evidence="4" type="ORF">H9807_01120</name>
</gene>
<evidence type="ECO:0000313" key="4">
    <source>
        <dbReference type="EMBL" id="HIZ90714.1"/>
    </source>
</evidence>
<dbReference type="Proteomes" id="UP000824108">
    <property type="component" value="Unassembled WGS sequence"/>
</dbReference>
<feature type="compositionally biased region" description="Acidic residues" evidence="2">
    <location>
        <begin position="31"/>
        <end position="58"/>
    </location>
</feature>
<reference evidence="4" key="2">
    <citation type="submission" date="2021-04" db="EMBL/GenBank/DDBJ databases">
        <authorList>
            <person name="Gilroy R."/>
        </authorList>
    </citation>
    <scope>NUCLEOTIDE SEQUENCE</scope>
    <source>
        <strain evidence="4">CHK118-2852</strain>
    </source>
</reference>
<dbReference type="InterPro" id="IPR013320">
    <property type="entry name" value="ConA-like_dom_sf"/>
</dbReference>
<name>A0A9D2GWY1_9BACE</name>
<dbReference type="PROSITE" id="PS51762">
    <property type="entry name" value="GH16_2"/>
    <property type="match status" value="1"/>
</dbReference>
<evidence type="ECO:0000256" key="1">
    <source>
        <dbReference type="ARBA" id="ARBA00006865"/>
    </source>
</evidence>
<keyword evidence="4" id="KW-0378">Hydrolase</keyword>
<dbReference type="PANTHER" id="PTHR10963:SF55">
    <property type="entry name" value="GLYCOSIDE HYDROLASE FAMILY 16 PROTEIN"/>
    <property type="match status" value="1"/>
</dbReference>
<dbReference type="SUPFAM" id="SSF49899">
    <property type="entry name" value="Concanavalin A-like lectins/glucanases"/>
    <property type="match status" value="1"/>
</dbReference>